<dbReference type="Proteomes" id="UP001428341">
    <property type="component" value="Unassembled WGS sequence"/>
</dbReference>
<keyword evidence="2" id="KW-1185">Reference proteome</keyword>
<name>A0AAP0M5H7_9ROSI</name>
<protein>
    <submittedName>
        <fullName evidence="1">Uncharacterized protein</fullName>
    </submittedName>
</protein>
<dbReference type="EMBL" id="JBCGBO010000005">
    <property type="protein sequence ID" value="KAK9197668.1"/>
    <property type="molecule type" value="Genomic_DNA"/>
</dbReference>
<reference evidence="1 2" key="1">
    <citation type="submission" date="2024-05" db="EMBL/GenBank/DDBJ databases">
        <title>Haplotype-resolved chromosome-level genome assembly of Huyou (Citrus changshanensis).</title>
        <authorList>
            <person name="Miao C."/>
            <person name="Chen W."/>
            <person name="Wu Y."/>
            <person name="Wang L."/>
            <person name="Zhao S."/>
            <person name="Grierson D."/>
            <person name="Xu C."/>
            <person name="Chen K."/>
        </authorList>
    </citation>
    <scope>NUCLEOTIDE SEQUENCE [LARGE SCALE GENOMIC DNA]</scope>
    <source>
        <strain evidence="1">01-14</strain>
        <tissue evidence="1">Leaf</tissue>
    </source>
</reference>
<accession>A0AAP0M5H7</accession>
<proteinExistence type="predicted"/>
<dbReference type="AlphaFoldDB" id="A0AAP0M5H7"/>
<gene>
    <name evidence="1" type="ORF">WN944_012851</name>
</gene>
<evidence type="ECO:0000313" key="1">
    <source>
        <dbReference type="EMBL" id="KAK9197668.1"/>
    </source>
</evidence>
<evidence type="ECO:0000313" key="2">
    <source>
        <dbReference type="Proteomes" id="UP001428341"/>
    </source>
</evidence>
<organism evidence="1 2">
    <name type="scientific">Citrus x changshan-huyou</name>
    <dbReference type="NCBI Taxonomy" id="2935761"/>
    <lineage>
        <taxon>Eukaryota</taxon>
        <taxon>Viridiplantae</taxon>
        <taxon>Streptophyta</taxon>
        <taxon>Embryophyta</taxon>
        <taxon>Tracheophyta</taxon>
        <taxon>Spermatophyta</taxon>
        <taxon>Magnoliopsida</taxon>
        <taxon>eudicotyledons</taxon>
        <taxon>Gunneridae</taxon>
        <taxon>Pentapetalae</taxon>
        <taxon>rosids</taxon>
        <taxon>malvids</taxon>
        <taxon>Sapindales</taxon>
        <taxon>Rutaceae</taxon>
        <taxon>Aurantioideae</taxon>
        <taxon>Citrus</taxon>
    </lineage>
</organism>
<sequence length="51" mass="5803">MSNDGITLIWYEPKTLQLSLISGLEPLRLRSAPDTSQYYFTSATSTDTYRT</sequence>
<comment type="caution">
    <text evidence="1">The sequence shown here is derived from an EMBL/GenBank/DDBJ whole genome shotgun (WGS) entry which is preliminary data.</text>
</comment>